<sequence>MAEPFLGEIRLMSFVFAPKGWAPCNGQLLPINQNQALFSLLGTTYGGDGRVNFALPDYRGRVPIHQGAGHLPGERGGEQAHTLSVSEMPTHMHTLTGLSAPATLPNTTGNFLATATGEIYGDVGAAVALGASTVSTAGGSQPHSNMQPYLTLSFCIALQGIFPSQT</sequence>
<feature type="domain" description="Phage tail collar" evidence="1">
    <location>
        <begin position="7"/>
        <end position="63"/>
    </location>
</feature>
<dbReference type="RefSeq" id="WP_189066970.1">
    <property type="nucleotide sequence ID" value="NZ_BMPE01000001.1"/>
</dbReference>
<dbReference type="InterPro" id="IPR011083">
    <property type="entry name" value="Phage_tail_collar_dom"/>
</dbReference>
<evidence type="ECO:0000313" key="3">
    <source>
        <dbReference type="Proteomes" id="UP000604341"/>
    </source>
</evidence>
<evidence type="ECO:0000259" key="1">
    <source>
        <dbReference type="Pfam" id="PF07484"/>
    </source>
</evidence>
<organism evidence="2 3">
    <name type="scientific">Deinococcus radiotolerans</name>
    <dbReference type="NCBI Taxonomy" id="1309407"/>
    <lineage>
        <taxon>Bacteria</taxon>
        <taxon>Thermotogati</taxon>
        <taxon>Deinococcota</taxon>
        <taxon>Deinococci</taxon>
        <taxon>Deinococcales</taxon>
        <taxon>Deinococcaceae</taxon>
        <taxon>Deinococcus</taxon>
    </lineage>
</organism>
<accession>A0ABQ2FCS9</accession>
<name>A0ABQ2FCS9_9DEIO</name>
<reference evidence="3" key="1">
    <citation type="journal article" date="2019" name="Int. J. Syst. Evol. Microbiol.">
        <title>The Global Catalogue of Microorganisms (GCM) 10K type strain sequencing project: providing services to taxonomists for standard genome sequencing and annotation.</title>
        <authorList>
            <consortium name="The Broad Institute Genomics Platform"/>
            <consortium name="The Broad Institute Genome Sequencing Center for Infectious Disease"/>
            <person name="Wu L."/>
            <person name="Ma J."/>
        </authorList>
    </citation>
    <scope>NUCLEOTIDE SEQUENCE [LARGE SCALE GENOMIC DNA]</scope>
    <source>
        <strain evidence="3">JCM 19173</strain>
    </source>
</reference>
<dbReference type="Proteomes" id="UP000604341">
    <property type="component" value="Unassembled WGS sequence"/>
</dbReference>
<evidence type="ECO:0000313" key="2">
    <source>
        <dbReference type="EMBL" id="GGK85759.1"/>
    </source>
</evidence>
<keyword evidence="3" id="KW-1185">Reference proteome</keyword>
<dbReference type="Pfam" id="PF07484">
    <property type="entry name" value="Collar"/>
    <property type="match status" value="1"/>
</dbReference>
<proteinExistence type="predicted"/>
<protein>
    <submittedName>
        <fullName evidence="2">Tail Collar domain-containing protein</fullName>
    </submittedName>
</protein>
<dbReference type="InterPro" id="IPR037053">
    <property type="entry name" value="Phage_tail_collar_dom_sf"/>
</dbReference>
<comment type="caution">
    <text evidence="2">The sequence shown here is derived from an EMBL/GenBank/DDBJ whole genome shotgun (WGS) entry which is preliminary data.</text>
</comment>
<dbReference type="EMBL" id="BMPE01000001">
    <property type="protein sequence ID" value="GGK85759.1"/>
    <property type="molecule type" value="Genomic_DNA"/>
</dbReference>
<dbReference type="SUPFAM" id="SSF88874">
    <property type="entry name" value="Receptor-binding domain of short tail fibre protein gp12"/>
    <property type="match status" value="1"/>
</dbReference>
<gene>
    <name evidence="2" type="ORF">GCM10010844_00340</name>
</gene>
<dbReference type="Gene3D" id="3.90.1340.10">
    <property type="entry name" value="Phage tail collar domain"/>
    <property type="match status" value="1"/>
</dbReference>